<name>A0A2U2BYQ1_9BACT</name>
<evidence type="ECO:0000313" key="1">
    <source>
        <dbReference type="EMBL" id="PWE19835.1"/>
    </source>
</evidence>
<gene>
    <name evidence="1" type="ORF">DF188_09275</name>
</gene>
<accession>A0A2U2BYQ1</accession>
<proteinExistence type="predicted"/>
<organism evidence="1 2">
    <name type="scientific">Aliarcobacter skirrowii</name>
    <dbReference type="NCBI Taxonomy" id="28200"/>
    <lineage>
        <taxon>Bacteria</taxon>
        <taxon>Pseudomonadati</taxon>
        <taxon>Campylobacterota</taxon>
        <taxon>Epsilonproteobacteria</taxon>
        <taxon>Campylobacterales</taxon>
        <taxon>Arcobacteraceae</taxon>
        <taxon>Aliarcobacter</taxon>
    </lineage>
</organism>
<protein>
    <submittedName>
        <fullName evidence="1">Uncharacterized protein</fullName>
    </submittedName>
</protein>
<dbReference type="RefSeq" id="WP_109158745.1">
    <property type="nucleotide sequence ID" value="NZ_QEYI01000010.1"/>
</dbReference>
<dbReference type="Proteomes" id="UP000245014">
    <property type="component" value="Unassembled WGS sequence"/>
</dbReference>
<dbReference type="AlphaFoldDB" id="A0A2U2BYQ1"/>
<comment type="caution">
    <text evidence="1">The sequence shown here is derived from an EMBL/GenBank/DDBJ whole genome shotgun (WGS) entry which is preliminary data.</text>
</comment>
<dbReference type="EMBL" id="QEYI01000010">
    <property type="protein sequence ID" value="PWE19835.1"/>
    <property type="molecule type" value="Genomic_DNA"/>
</dbReference>
<reference evidence="1 2" key="1">
    <citation type="submission" date="2018-05" db="EMBL/GenBank/DDBJ databases">
        <title>Antimicrobial susceptibility testing and genomic analysis of Arcobacter skirrowii strains and one Arcobacter butzleri isolated from German poultry farms.</title>
        <authorList>
            <person name="Haenel I."/>
            <person name="Hotzel H."/>
            <person name="Tomaso H."/>
            <person name="Busch A."/>
        </authorList>
    </citation>
    <scope>NUCLEOTIDE SEQUENCE [LARGE SCALE GENOMIC DNA]</scope>
    <source>
        <strain evidence="2">v</strain>
    </source>
</reference>
<evidence type="ECO:0000313" key="2">
    <source>
        <dbReference type="Proteomes" id="UP000245014"/>
    </source>
</evidence>
<sequence>MNLLTEKILLTIKENYIEAINKLSRESFDVYGFINDEFKNTEDITKNHLFQFVFRSFYRLDNAGLTQEFKTRYFQLLQEYRNKPIDLKEICLDLSNYKTRKNLDSIQFSFVTKFANTIDNKYPIYDSEVIRLFNFKQPYYLKDKNEKIDKYLEQYSYITSTVQELLLNDEINCILNSLNNSFGKSATKMGEVKKLDTLMWGVGKVLKDKNNLFEEK</sequence>